<evidence type="ECO:0000259" key="13">
    <source>
        <dbReference type="PROSITE" id="PS51192"/>
    </source>
</evidence>
<dbReference type="GO" id="GO:0006310">
    <property type="term" value="P:DNA recombination"/>
    <property type="evidence" value="ECO:0007669"/>
    <property type="project" value="InterPro"/>
</dbReference>
<dbReference type="InterPro" id="IPR041236">
    <property type="entry name" value="PriA_C"/>
</dbReference>
<proteinExistence type="inferred from homology"/>
<dbReference type="GO" id="GO:0006270">
    <property type="term" value="P:DNA replication initiation"/>
    <property type="evidence" value="ECO:0007669"/>
    <property type="project" value="TreeGrafter"/>
</dbReference>
<dbReference type="GO" id="GO:0005524">
    <property type="term" value="F:ATP binding"/>
    <property type="evidence" value="ECO:0007669"/>
    <property type="project" value="UniProtKB-UniRule"/>
</dbReference>
<dbReference type="GO" id="GO:0006269">
    <property type="term" value="P:DNA replication, synthesis of primer"/>
    <property type="evidence" value="ECO:0007669"/>
    <property type="project" value="UniProtKB-KW"/>
</dbReference>
<comment type="cofactor">
    <cofactor evidence="12">
        <name>Zn(2+)</name>
        <dbReference type="ChEBI" id="CHEBI:29105"/>
    </cofactor>
    <text evidence="12">Binds 2 zinc ions per subunit.</text>
</comment>
<dbReference type="PANTHER" id="PTHR30580">
    <property type="entry name" value="PRIMOSOMAL PROTEIN N"/>
    <property type="match status" value="1"/>
</dbReference>
<evidence type="ECO:0000256" key="4">
    <source>
        <dbReference type="ARBA" id="ARBA00022741"/>
    </source>
</evidence>
<dbReference type="FunFam" id="3.40.50.300:FF:000489">
    <property type="entry name" value="Primosome assembly protein PriA"/>
    <property type="match status" value="1"/>
</dbReference>
<keyword evidence="7 12" id="KW-0862">Zinc</keyword>
<comment type="subunit">
    <text evidence="12">Component of the replication restart primosome.</text>
</comment>
<evidence type="ECO:0000256" key="3">
    <source>
        <dbReference type="ARBA" id="ARBA00022723"/>
    </source>
</evidence>
<keyword evidence="9 12" id="KW-0238">DNA-binding</keyword>
<dbReference type="InterPro" id="IPR014001">
    <property type="entry name" value="Helicase_ATP-bd"/>
</dbReference>
<evidence type="ECO:0000256" key="11">
    <source>
        <dbReference type="ARBA" id="ARBA00048988"/>
    </source>
</evidence>
<evidence type="ECO:0000256" key="2">
    <source>
        <dbReference type="ARBA" id="ARBA00022705"/>
    </source>
</evidence>
<name>A0A220VCY0_9GAMM</name>
<sequence length="588" mass="68217">MTNKVYHSNSKQFKKDFPIIKKLIDKNIIVYTKFEHKVEEIKKIDKADIINSTNKVYLNQEQKHAIDSIDHFNLFQVYLLYGITGSGKTEVFLNLIEKVLLNNKKIIYLVPEIGLIPQTKHRIQKRFNCPVYDYHSEIRVSEKKLIINECKTRKPLIIVGTRSTIFLSINDLGMIIIDEEHDSSYKQQDSFRYNARDIGILKAKIYNIPVVLGSATPSLESLNNVKQNKYKLLTLLKRASNLELPRITIYDIKNTFNKSGISDFLLNKIKIHINNNKQVLVFLNKKGFSDSLICNECGWISECERCEKFYTLYMNSKKLKCNYCLHEKPIDIQCLSCGSTQLHPLGFGTEQVQKYLEESFPNKKVIRLDGESTKDKSKFLNTLKDIENKNYDIIIGTQLITKGHHFKHVTLSALVNVDSALFSNDFRAIEKLNQQVIQVSGRAGRESFKSEVIIQTHFPEHSFFSIIKQQNYLDISKNLLKEREIYNLPPFSNHIIYRSKSINSDESYEYLMILKSFINKQNKNILTLGPSPASIRKKAGLYRWLLILQHDKKSELFKVINEVELFISRNNLKNKVKSSIDIDPLEST</sequence>
<keyword evidence="1 12" id="KW-0639">Primosome</keyword>
<accession>A0A220VCY0</accession>
<feature type="binding site" evidence="12">
    <location>
        <position position="297"/>
    </location>
    <ligand>
        <name>Zn(2+)</name>
        <dbReference type="ChEBI" id="CHEBI:29105"/>
        <label>1</label>
    </ligand>
</feature>
<keyword evidence="6 12" id="KW-0347">Helicase</keyword>
<dbReference type="NCBIfam" id="TIGR00595">
    <property type="entry name" value="priA"/>
    <property type="match status" value="1"/>
</dbReference>
<dbReference type="GO" id="GO:1990077">
    <property type="term" value="C:primosome complex"/>
    <property type="evidence" value="ECO:0007669"/>
    <property type="project" value="UniProtKB-UniRule"/>
</dbReference>
<evidence type="ECO:0000256" key="10">
    <source>
        <dbReference type="ARBA" id="ARBA00023235"/>
    </source>
</evidence>
<dbReference type="Pfam" id="PF00270">
    <property type="entry name" value="DEAD"/>
    <property type="match status" value="1"/>
</dbReference>
<dbReference type="PROSITE" id="PS51192">
    <property type="entry name" value="HELICASE_ATP_BIND_1"/>
    <property type="match status" value="1"/>
</dbReference>
<feature type="binding site" evidence="12">
    <location>
        <position position="337"/>
    </location>
    <ligand>
        <name>Zn(2+)</name>
        <dbReference type="ChEBI" id="CHEBI:29105"/>
        <label>1</label>
    </ligand>
</feature>
<evidence type="ECO:0000256" key="8">
    <source>
        <dbReference type="ARBA" id="ARBA00022840"/>
    </source>
</evidence>
<feature type="binding site" evidence="12">
    <location>
        <position position="321"/>
    </location>
    <ligand>
        <name>Zn(2+)</name>
        <dbReference type="ChEBI" id="CHEBI:29105"/>
        <label>2</label>
    </ligand>
</feature>
<dbReference type="KEGG" id="pmai:CF386_02700"/>
<dbReference type="Proteomes" id="UP000242175">
    <property type="component" value="Chromosome large"/>
</dbReference>
<feature type="binding site" evidence="12">
    <location>
        <position position="324"/>
    </location>
    <ligand>
        <name>Zn(2+)</name>
        <dbReference type="ChEBI" id="CHEBI:29105"/>
        <label>2</label>
    </ligand>
</feature>
<dbReference type="SUPFAM" id="SSF52540">
    <property type="entry name" value="P-loop containing nucleoside triphosphate hydrolases"/>
    <property type="match status" value="2"/>
</dbReference>
<feature type="binding site" evidence="12">
    <location>
        <position position="306"/>
    </location>
    <ligand>
        <name>Zn(2+)</name>
        <dbReference type="ChEBI" id="CHEBI:29105"/>
        <label>2</label>
    </ligand>
</feature>
<evidence type="ECO:0000256" key="9">
    <source>
        <dbReference type="ARBA" id="ARBA00023125"/>
    </source>
</evidence>
<keyword evidence="8 12" id="KW-0067">ATP-binding</keyword>
<feature type="binding site" evidence="12">
    <location>
        <position position="303"/>
    </location>
    <ligand>
        <name>Zn(2+)</name>
        <dbReference type="ChEBI" id="CHEBI:29105"/>
        <label>2</label>
    </ligand>
</feature>
<keyword evidence="15" id="KW-1185">Reference proteome</keyword>
<dbReference type="Pfam" id="PF18074">
    <property type="entry name" value="PriA_C"/>
    <property type="match status" value="1"/>
</dbReference>
<evidence type="ECO:0000313" key="15">
    <source>
        <dbReference type="Proteomes" id="UP000242175"/>
    </source>
</evidence>
<feature type="domain" description="Helicase ATP-binding" evidence="13">
    <location>
        <begin position="69"/>
        <end position="235"/>
    </location>
</feature>
<evidence type="ECO:0000313" key="14">
    <source>
        <dbReference type="EMBL" id="ASK78032.1"/>
    </source>
</evidence>
<dbReference type="GO" id="GO:0003677">
    <property type="term" value="F:DNA binding"/>
    <property type="evidence" value="ECO:0007669"/>
    <property type="project" value="UniProtKB-UniRule"/>
</dbReference>
<gene>
    <name evidence="12 14" type="primary">priA</name>
    <name evidence="14" type="ORF">CF386_02700</name>
</gene>
<dbReference type="InterPro" id="IPR005259">
    <property type="entry name" value="PriA"/>
</dbReference>
<comment type="similarity">
    <text evidence="12">Belongs to the helicase family. PriA subfamily.</text>
</comment>
<dbReference type="SMART" id="SM00490">
    <property type="entry name" value="HELICc"/>
    <property type="match status" value="1"/>
</dbReference>
<evidence type="ECO:0000256" key="1">
    <source>
        <dbReference type="ARBA" id="ARBA00022515"/>
    </source>
</evidence>
<evidence type="ECO:0000256" key="5">
    <source>
        <dbReference type="ARBA" id="ARBA00022801"/>
    </source>
</evidence>
<dbReference type="SMART" id="SM00487">
    <property type="entry name" value="DEXDc"/>
    <property type="match status" value="1"/>
</dbReference>
<dbReference type="PANTHER" id="PTHR30580:SF0">
    <property type="entry name" value="PRIMOSOMAL PROTEIN N"/>
    <property type="match status" value="1"/>
</dbReference>
<dbReference type="GO" id="GO:0008270">
    <property type="term" value="F:zinc ion binding"/>
    <property type="evidence" value="ECO:0007669"/>
    <property type="project" value="UniProtKB-UniRule"/>
</dbReference>
<evidence type="ECO:0000256" key="7">
    <source>
        <dbReference type="ARBA" id="ARBA00022833"/>
    </source>
</evidence>
<comment type="catalytic activity">
    <reaction evidence="11 12">
        <text>ATP + H2O = ADP + phosphate + H(+)</text>
        <dbReference type="Rhea" id="RHEA:13065"/>
        <dbReference type="ChEBI" id="CHEBI:15377"/>
        <dbReference type="ChEBI" id="CHEBI:15378"/>
        <dbReference type="ChEBI" id="CHEBI:30616"/>
        <dbReference type="ChEBI" id="CHEBI:43474"/>
        <dbReference type="ChEBI" id="CHEBI:456216"/>
        <dbReference type="EC" id="5.6.2.4"/>
    </reaction>
</comment>
<dbReference type="InterPro" id="IPR011545">
    <property type="entry name" value="DEAD/DEAH_box_helicase_dom"/>
</dbReference>
<dbReference type="InterPro" id="IPR027417">
    <property type="entry name" value="P-loop_NTPase"/>
</dbReference>
<evidence type="ECO:0000256" key="6">
    <source>
        <dbReference type="ARBA" id="ARBA00022806"/>
    </source>
</evidence>
<reference evidence="14 15" key="1">
    <citation type="journal article" date="2016" name="Int. J. Syst. Evol. Microbiol.">
        <title>Paraphotobacterium marinum gen. nov., sp. nov., a member of the family Vibrionaceae, isolated from surface seawater.</title>
        <authorList>
            <person name="Huang Z."/>
            <person name="Dong C."/>
            <person name="Shao Z."/>
        </authorList>
    </citation>
    <scope>NUCLEOTIDE SEQUENCE [LARGE SCALE GENOMIC DNA]</scope>
    <source>
        <strain evidence="14 15">NSCS20N07D</strain>
    </source>
</reference>
<dbReference type="GO" id="GO:0016887">
    <property type="term" value="F:ATP hydrolysis activity"/>
    <property type="evidence" value="ECO:0007669"/>
    <property type="project" value="RHEA"/>
</dbReference>
<dbReference type="GO" id="GO:0006302">
    <property type="term" value="P:double-strand break repair"/>
    <property type="evidence" value="ECO:0007669"/>
    <property type="project" value="InterPro"/>
</dbReference>
<keyword evidence="3 12" id="KW-0479">Metal-binding</keyword>
<protein>
    <recommendedName>
        <fullName evidence="12">Replication restart protein PriA</fullName>
    </recommendedName>
    <alternativeName>
        <fullName evidence="12">ATP-dependent DNA helicase PriA</fullName>
        <ecNumber evidence="12">5.6.2.4</ecNumber>
    </alternativeName>
    <alternativeName>
        <fullName evidence="12">DNA 3'-5' helicase PriA</fullName>
    </alternativeName>
</protein>
<evidence type="ECO:0000256" key="12">
    <source>
        <dbReference type="HAMAP-Rule" id="MF_00983"/>
    </source>
</evidence>
<dbReference type="OrthoDB" id="9759544at2"/>
<feature type="binding site" evidence="12">
    <location>
        <position position="334"/>
    </location>
    <ligand>
        <name>Zn(2+)</name>
        <dbReference type="ChEBI" id="CHEBI:29105"/>
        <label>1</label>
    </ligand>
</feature>
<dbReference type="InterPro" id="IPR001650">
    <property type="entry name" value="Helicase_C-like"/>
</dbReference>
<organism evidence="14 15">
    <name type="scientific">Paraphotobacterium marinum</name>
    <dbReference type="NCBI Taxonomy" id="1755811"/>
    <lineage>
        <taxon>Bacteria</taxon>
        <taxon>Pseudomonadati</taxon>
        <taxon>Pseudomonadota</taxon>
        <taxon>Gammaproteobacteria</taxon>
        <taxon>Vibrionales</taxon>
        <taxon>Vibrionaceae</taxon>
        <taxon>Paraphotobacterium</taxon>
    </lineage>
</organism>
<dbReference type="RefSeq" id="WP_089072942.1">
    <property type="nucleotide sequence ID" value="NZ_CP022355.1"/>
</dbReference>
<comment type="function">
    <text evidence="12">Initiates the restart of stalled replication forks, which reloads the replicative helicase on sites other than the origin of replication. Recognizes and binds to abandoned replication forks and remodels them to uncover a helicase loading site. Promotes assembly of the primosome at these replication forks.</text>
</comment>
<keyword evidence="5 12" id="KW-0378">Hydrolase</keyword>
<dbReference type="GO" id="GO:0043138">
    <property type="term" value="F:3'-5' DNA helicase activity"/>
    <property type="evidence" value="ECO:0007669"/>
    <property type="project" value="UniProtKB-EC"/>
</dbReference>
<dbReference type="EC" id="5.6.2.4" evidence="12"/>
<comment type="catalytic activity">
    <reaction evidence="12">
        <text>Couples ATP hydrolysis with the unwinding of duplex DNA by translocating in the 3'-5' direction.</text>
        <dbReference type="EC" id="5.6.2.4"/>
    </reaction>
</comment>
<keyword evidence="10 12" id="KW-0413">Isomerase</keyword>
<dbReference type="HAMAP" id="MF_00983">
    <property type="entry name" value="PriA"/>
    <property type="match status" value="1"/>
</dbReference>
<dbReference type="AlphaFoldDB" id="A0A220VCY0"/>
<keyword evidence="2 12" id="KW-0235">DNA replication</keyword>
<keyword evidence="4 12" id="KW-0547">Nucleotide-binding</keyword>
<feature type="binding site" evidence="12">
    <location>
        <position position="294"/>
    </location>
    <ligand>
        <name>Zn(2+)</name>
        <dbReference type="ChEBI" id="CHEBI:29105"/>
        <label>1</label>
    </ligand>
</feature>
<dbReference type="EMBL" id="CP022355">
    <property type="protein sequence ID" value="ASK78032.1"/>
    <property type="molecule type" value="Genomic_DNA"/>
</dbReference>
<dbReference type="Pfam" id="PF00271">
    <property type="entry name" value="Helicase_C"/>
    <property type="match status" value="1"/>
</dbReference>
<dbReference type="Gene3D" id="3.40.50.300">
    <property type="entry name" value="P-loop containing nucleotide triphosphate hydrolases"/>
    <property type="match status" value="2"/>
</dbReference>